<organism evidence="1 2">
    <name type="scientific">Desulfoprunum benzoelyticum</name>
    <dbReference type="NCBI Taxonomy" id="1506996"/>
    <lineage>
        <taxon>Bacteria</taxon>
        <taxon>Pseudomonadati</taxon>
        <taxon>Thermodesulfobacteriota</taxon>
        <taxon>Desulfobulbia</taxon>
        <taxon>Desulfobulbales</taxon>
        <taxon>Desulfobulbaceae</taxon>
        <taxon>Desulfoprunum</taxon>
    </lineage>
</organism>
<dbReference type="RefSeq" id="WP_183350900.1">
    <property type="nucleotide sequence ID" value="NZ_JACHEO010000010.1"/>
</dbReference>
<comment type="caution">
    <text evidence="1">The sequence shown here is derived from an EMBL/GenBank/DDBJ whole genome shotgun (WGS) entry which is preliminary data.</text>
</comment>
<dbReference type="Proteomes" id="UP000539642">
    <property type="component" value="Unassembled WGS sequence"/>
</dbReference>
<accession>A0A840V363</accession>
<dbReference type="EMBL" id="JACHEO010000010">
    <property type="protein sequence ID" value="MBB5348300.1"/>
    <property type="molecule type" value="Genomic_DNA"/>
</dbReference>
<reference evidence="1 2" key="1">
    <citation type="submission" date="2020-08" db="EMBL/GenBank/DDBJ databases">
        <title>Genomic Encyclopedia of Type Strains, Phase IV (KMG-IV): sequencing the most valuable type-strain genomes for metagenomic binning, comparative biology and taxonomic classification.</title>
        <authorList>
            <person name="Goeker M."/>
        </authorList>
    </citation>
    <scope>NUCLEOTIDE SEQUENCE [LARGE SCALE GENOMIC DNA]</scope>
    <source>
        <strain evidence="1 2">DSM 28570</strain>
    </source>
</reference>
<dbReference type="AlphaFoldDB" id="A0A840V363"/>
<name>A0A840V363_9BACT</name>
<keyword evidence="2" id="KW-1185">Reference proteome</keyword>
<dbReference type="SUPFAM" id="SSF52172">
    <property type="entry name" value="CheY-like"/>
    <property type="match status" value="1"/>
</dbReference>
<proteinExistence type="predicted"/>
<evidence type="ECO:0000313" key="2">
    <source>
        <dbReference type="Proteomes" id="UP000539642"/>
    </source>
</evidence>
<gene>
    <name evidence="1" type="ORF">HNQ81_002031</name>
</gene>
<sequence>MTESGGKEQGPALKIEQVAILCGVSVSRVGNWIEKNGLKVVDHSENRKVRQEDLVEFLLHYNMPIPKGILPVNARKMLLIYSEGRGRGAIYSFLKTLSEKMGSKFRNITDSVTYGKSAEYKILNFVPDLVLVDAVHADDEALGVVRFVRSIGGMRSVVLVRRNMAVARRAELLRSGAHAVIERNTGWKEMLRCLERVLNSLGDTSK</sequence>
<evidence type="ECO:0008006" key="3">
    <source>
        <dbReference type="Google" id="ProtNLM"/>
    </source>
</evidence>
<protein>
    <recommendedName>
        <fullName evidence="3">Helix-turn-helix domain-containing protein</fullName>
    </recommendedName>
</protein>
<dbReference type="InterPro" id="IPR011006">
    <property type="entry name" value="CheY-like_superfamily"/>
</dbReference>
<evidence type="ECO:0000313" key="1">
    <source>
        <dbReference type="EMBL" id="MBB5348300.1"/>
    </source>
</evidence>